<comment type="similarity">
    <text evidence="1">Belongs to the cytochrome P450 family.</text>
</comment>
<dbReference type="Proteomes" id="UP001528912">
    <property type="component" value="Unassembled WGS sequence"/>
</dbReference>
<reference evidence="2 3" key="1">
    <citation type="submission" date="2023-03" db="EMBL/GenBank/DDBJ databases">
        <title>YIM 133296 draft genome.</title>
        <authorList>
            <person name="Xiong L."/>
        </authorList>
    </citation>
    <scope>NUCLEOTIDE SEQUENCE [LARGE SCALE GENOMIC DNA]</scope>
    <source>
        <strain evidence="2 3">YIM 133296</strain>
    </source>
</reference>
<comment type="caution">
    <text evidence="2">The sequence shown here is derived from an EMBL/GenBank/DDBJ whole genome shotgun (WGS) entry which is preliminary data.</text>
</comment>
<dbReference type="InterPro" id="IPR001128">
    <property type="entry name" value="Cyt_P450"/>
</dbReference>
<dbReference type="Pfam" id="PF00067">
    <property type="entry name" value="p450"/>
    <property type="match status" value="1"/>
</dbReference>
<evidence type="ECO:0000313" key="3">
    <source>
        <dbReference type="Proteomes" id="UP001528912"/>
    </source>
</evidence>
<dbReference type="Gene3D" id="1.10.630.10">
    <property type="entry name" value="Cytochrome P450"/>
    <property type="match status" value="1"/>
</dbReference>
<dbReference type="PANTHER" id="PTHR46696:SF4">
    <property type="entry name" value="BIOTIN BIOSYNTHESIS CYTOCHROME P450"/>
    <property type="match status" value="1"/>
</dbReference>
<gene>
    <name evidence="2" type="ORF">P4R38_16830</name>
</gene>
<protein>
    <submittedName>
        <fullName evidence="2">Cytochrome P450</fullName>
    </submittedName>
</protein>
<accession>A0ABT6CD07</accession>
<dbReference type="PRINTS" id="PR00359">
    <property type="entry name" value="BP450"/>
</dbReference>
<dbReference type="CDD" id="cd20625">
    <property type="entry name" value="CYP164-like"/>
    <property type="match status" value="1"/>
</dbReference>
<dbReference type="PANTHER" id="PTHR46696">
    <property type="entry name" value="P450, PUTATIVE (EUROFUNG)-RELATED"/>
    <property type="match status" value="1"/>
</dbReference>
<name>A0ABT6CD07_9MICO</name>
<dbReference type="InterPro" id="IPR036396">
    <property type="entry name" value="Cyt_P450_sf"/>
</dbReference>
<dbReference type="RefSeq" id="WP_277193176.1">
    <property type="nucleotide sequence ID" value="NZ_JAROAV010000044.1"/>
</dbReference>
<dbReference type="SUPFAM" id="SSF48264">
    <property type="entry name" value="Cytochrome P450"/>
    <property type="match status" value="1"/>
</dbReference>
<evidence type="ECO:0000256" key="1">
    <source>
        <dbReference type="ARBA" id="ARBA00010617"/>
    </source>
</evidence>
<keyword evidence="3" id="KW-1185">Reference proteome</keyword>
<organism evidence="2 3">
    <name type="scientific">Luteipulveratus flavus</name>
    <dbReference type="NCBI Taxonomy" id="3031728"/>
    <lineage>
        <taxon>Bacteria</taxon>
        <taxon>Bacillati</taxon>
        <taxon>Actinomycetota</taxon>
        <taxon>Actinomycetes</taxon>
        <taxon>Micrococcales</taxon>
        <taxon>Dermacoccaceae</taxon>
        <taxon>Luteipulveratus</taxon>
    </lineage>
</organism>
<sequence length="449" mass="49081">MTAAPTSVPALGRARTAGSWLIDHGLTRLALRVGHRRSPSDPFLRLQLDPQVRADPYATYDQLREMGALVHASGMSAATTHAAATQVLRSPSFGTAQGRGGLPEPLVRLSLAVFDPAAPGPADPPALLALDPPRHTRFRRLITREFAARSVSRMEDRVREIADEVLAEVPDEPRFDLVEHFSSQVPLRVIADLLGVPPEMRPSLLEWGNQGAKLLDAGLPYRDYRDARGATRALRTWFDAHIARLRRTPGEDLLSRLATLTGEDALTDTEIAFTGLLVLGAGFETTVNLISNAVVQLSDHPDQRDVLRERPELWTNATEETLRYDSPVQLTFRRALEDVEIAGQPVSAGTGVLVMLAGANRDPDVFTDPHRYDVTRANAPEHLALSSGVHYCVGAGLARLETAIALEMLYDRYPDLHVDGAGVRRPTRVLRGYESLPVAITASAARVVR</sequence>
<dbReference type="EMBL" id="JAROAV010000044">
    <property type="protein sequence ID" value="MDF8265914.1"/>
    <property type="molecule type" value="Genomic_DNA"/>
</dbReference>
<proteinExistence type="inferred from homology"/>
<evidence type="ECO:0000313" key="2">
    <source>
        <dbReference type="EMBL" id="MDF8265914.1"/>
    </source>
</evidence>
<dbReference type="InterPro" id="IPR002397">
    <property type="entry name" value="Cyt_P450_B"/>
</dbReference>